<accession>A0AAD8TP68</accession>
<keyword evidence="7" id="KW-0175">Coiled coil</keyword>
<keyword evidence="10" id="KW-0732">Signal</keyword>
<dbReference type="Gene3D" id="3.10.20.370">
    <property type="match status" value="1"/>
</dbReference>
<feature type="transmembrane region" description="Helical" evidence="9">
    <location>
        <begin position="138"/>
        <end position="158"/>
    </location>
</feature>
<dbReference type="EMBL" id="JAUUTY010000002">
    <property type="protein sequence ID" value="KAK1685193.1"/>
    <property type="molecule type" value="Genomic_DNA"/>
</dbReference>
<sequence>MGFAAAGLWKFFRIVALGTGGFATETLSRRKVNAGGHTREPEGEEERSHWDQTGRRRQGLAAPPYAGAPQPLSPPFLRVLLRPENLSHGEDLTKGYSRLCGAENTREKRALRRAGIRRGNSLPEGEIDAIAIVIERDIISIIIIIISTIYTAITTAAPRISMNEVRKKLFTISLSGKAAHWYKLLKNGDSIDWEDIVPLFYSKFYPPSEIHKDRNRIYNFWPHDGESIAQAWGRLKSLMLKCPIHELPGNVIIDNFYARLSFQDKTLLDTSCSGSFTRKNEEFKRDLLDRIQENTEGWENDKDRESGIIYDYKCIEAFMDTDKFRNMSATYGLDSQVVANLYKAFASHYELPKKNFDKYHEPYKDKIDSSVNKCVVVETVDNVIPEAYIEKTPFPAKMKEYSVISSAVNKSEKKPKEPEEQIKIEPAVAIVKDLVTENVEDGHIIFCEDASNIVSHPNKPKQVSVPMLSVRIGDHCYYGLCDIGASVSAIPYELYTEIMHEIGSCELEDIDVVIHLANRETISQLVLFEMWKFYVRCSWMIFLSMGILLIIACETSIKFCRDVKKLTLFLIGRNATLWLIKELYWDIKFPREVLKLIELKLKQLRRCPIRGMLKKALTTAPVVEPPDWNLPFEIMCDASDFAVGAVLGQRVDKKLNVIHYASKTLDAAQRNYATTEKELLAVVFACDKFRPYIVDSKVTIHTDHAAIRYLMTKKDAKPRLIRWVLLLQEFDLHIIDRKGADNPVADNLSRLENIAYDPVPVNDSFPNEQLAVIKGALPPALDLDSFPCVEEAIRVADEFCDQYRALRREVEILQEENQRLRRMLEYYSNPSTRPSPPHSGNNESLQVLVQNCKIEKLKLKEILMKRERNSSPPSPKE</sequence>
<dbReference type="GO" id="GO:0016787">
    <property type="term" value="F:hydrolase activity"/>
    <property type="evidence" value="ECO:0007669"/>
    <property type="project" value="UniProtKB-KW"/>
</dbReference>
<feature type="coiled-coil region" evidence="7">
    <location>
        <begin position="789"/>
        <end position="823"/>
    </location>
</feature>
<evidence type="ECO:0000313" key="14">
    <source>
        <dbReference type="Proteomes" id="UP001231189"/>
    </source>
</evidence>
<reference evidence="13" key="1">
    <citation type="submission" date="2023-07" db="EMBL/GenBank/DDBJ databases">
        <title>A chromosome-level genome assembly of Lolium multiflorum.</title>
        <authorList>
            <person name="Chen Y."/>
            <person name="Copetti D."/>
            <person name="Kolliker R."/>
            <person name="Studer B."/>
        </authorList>
    </citation>
    <scope>NUCLEOTIDE SEQUENCE</scope>
    <source>
        <strain evidence="13">02402/16</strain>
        <tissue evidence="13">Leaf</tissue>
    </source>
</reference>
<evidence type="ECO:0000256" key="3">
    <source>
        <dbReference type="ARBA" id="ARBA00022722"/>
    </source>
</evidence>
<dbReference type="Proteomes" id="UP001231189">
    <property type="component" value="Unassembled WGS sequence"/>
</dbReference>
<dbReference type="CDD" id="cd09274">
    <property type="entry name" value="RNase_HI_RT_Ty3"/>
    <property type="match status" value="1"/>
</dbReference>
<keyword evidence="6" id="KW-0695">RNA-directed DNA polymerase</keyword>
<gene>
    <name evidence="13" type="ORF">QYE76_046041</name>
</gene>
<evidence type="ECO:0000313" key="13">
    <source>
        <dbReference type="EMBL" id="KAK1685193.1"/>
    </source>
</evidence>
<dbReference type="PANTHER" id="PTHR34072:SF44">
    <property type="entry name" value="RNA-DIRECTED DNA POLYMERASE"/>
    <property type="match status" value="1"/>
</dbReference>
<feature type="compositionally biased region" description="Basic and acidic residues" evidence="8">
    <location>
        <begin position="37"/>
        <end position="54"/>
    </location>
</feature>
<evidence type="ECO:0000256" key="8">
    <source>
        <dbReference type="SAM" id="MobiDB-lite"/>
    </source>
</evidence>
<organism evidence="13 14">
    <name type="scientific">Lolium multiflorum</name>
    <name type="common">Italian ryegrass</name>
    <name type="synonym">Lolium perenne subsp. multiflorum</name>
    <dbReference type="NCBI Taxonomy" id="4521"/>
    <lineage>
        <taxon>Eukaryota</taxon>
        <taxon>Viridiplantae</taxon>
        <taxon>Streptophyta</taxon>
        <taxon>Embryophyta</taxon>
        <taxon>Tracheophyta</taxon>
        <taxon>Spermatophyta</taxon>
        <taxon>Magnoliopsida</taxon>
        <taxon>Liliopsida</taxon>
        <taxon>Poales</taxon>
        <taxon>Poaceae</taxon>
        <taxon>BOP clade</taxon>
        <taxon>Pooideae</taxon>
        <taxon>Poodae</taxon>
        <taxon>Poeae</taxon>
        <taxon>Poeae Chloroplast Group 2 (Poeae type)</taxon>
        <taxon>Loliodinae</taxon>
        <taxon>Loliinae</taxon>
        <taxon>Lolium</taxon>
    </lineage>
</organism>
<proteinExistence type="predicted"/>
<dbReference type="SUPFAM" id="SSF56672">
    <property type="entry name" value="DNA/RNA polymerases"/>
    <property type="match status" value="1"/>
</dbReference>
<keyword evidence="9" id="KW-1133">Transmembrane helix</keyword>
<keyword evidence="3" id="KW-0540">Nuclease</keyword>
<dbReference type="GO" id="GO:0003964">
    <property type="term" value="F:RNA-directed DNA polymerase activity"/>
    <property type="evidence" value="ECO:0007669"/>
    <property type="project" value="UniProtKB-KW"/>
</dbReference>
<evidence type="ECO:0000259" key="12">
    <source>
        <dbReference type="Pfam" id="PF17917"/>
    </source>
</evidence>
<feature type="chain" id="PRO_5042191082" description="Reverse transcriptase RNase H-like domain-containing protein" evidence="10">
    <location>
        <begin position="24"/>
        <end position="877"/>
    </location>
</feature>
<dbReference type="GO" id="GO:0004519">
    <property type="term" value="F:endonuclease activity"/>
    <property type="evidence" value="ECO:0007669"/>
    <property type="project" value="UniProtKB-KW"/>
</dbReference>
<dbReference type="AlphaFoldDB" id="A0AAD8TP68"/>
<keyword evidence="14" id="KW-1185">Reference proteome</keyword>
<evidence type="ECO:0000259" key="11">
    <source>
        <dbReference type="Pfam" id="PF03732"/>
    </source>
</evidence>
<dbReference type="FunFam" id="3.10.20.370:FF:000001">
    <property type="entry name" value="Retrovirus-related Pol polyprotein from transposon 17.6-like protein"/>
    <property type="match status" value="1"/>
</dbReference>
<protein>
    <recommendedName>
        <fullName evidence="15">Reverse transcriptase RNase H-like domain-containing protein</fullName>
    </recommendedName>
</protein>
<evidence type="ECO:0000256" key="4">
    <source>
        <dbReference type="ARBA" id="ARBA00022759"/>
    </source>
</evidence>
<name>A0AAD8TP68_LOLMU</name>
<dbReference type="Pfam" id="PF17917">
    <property type="entry name" value="RT_RNaseH"/>
    <property type="match status" value="1"/>
</dbReference>
<evidence type="ECO:0000256" key="10">
    <source>
        <dbReference type="SAM" id="SignalP"/>
    </source>
</evidence>
<keyword evidence="5" id="KW-0378">Hydrolase</keyword>
<dbReference type="Pfam" id="PF03732">
    <property type="entry name" value="Retrotrans_gag"/>
    <property type="match status" value="1"/>
</dbReference>
<evidence type="ECO:0000256" key="5">
    <source>
        <dbReference type="ARBA" id="ARBA00022801"/>
    </source>
</evidence>
<feature type="signal peptide" evidence="10">
    <location>
        <begin position="1"/>
        <end position="23"/>
    </location>
</feature>
<dbReference type="InterPro" id="IPR005162">
    <property type="entry name" value="Retrotrans_gag_dom"/>
</dbReference>
<feature type="domain" description="Retrotransposon gag" evidence="11">
    <location>
        <begin position="168"/>
        <end position="258"/>
    </location>
</feature>
<comment type="caution">
    <text evidence="13">The sequence shown here is derived from an EMBL/GenBank/DDBJ whole genome shotgun (WGS) entry which is preliminary data.</text>
</comment>
<dbReference type="InterPro" id="IPR043502">
    <property type="entry name" value="DNA/RNA_pol_sf"/>
</dbReference>
<dbReference type="PANTHER" id="PTHR34072">
    <property type="entry name" value="ENZYMATIC POLYPROTEIN-RELATED"/>
    <property type="match status" value="1"/>
</dbReference>
<feature type="domain" description="Reverse transcriptase RNase H-like" evidence="12">
    <location>
        <begin position="627"/>
        <end position="730"/>
    </location>
</feature>
<evidence type="ECO:0000256" key="6">
    <source>
        <dbReference type="ARBA" id="ARBA00022918"/>
    </source>
</evidence>
<keyword evidence="1" id="KW-0808">Transferase</keyword>
<evidence type="ECO:0000256" key="9">
    <source>
        <dbReference type="SAM" id="Phobius"/>
    </source>
</evidence>
<feature type="region of interest" description="Disordered" evidence="8">
    <location>
        <begin position="31"/>
        <end position="70"/>
    </location>
</feature>
<keyword evidence="4" id="KW-0255">Endonuclease</keyword>
<evidence type="ECO:0000256" key="2">
    <source>
        <dbReference type="ARBA" id="ARBA00022695"/>
    </source>
</evidence>
<evidence type="ECO:0000256" key="7">
    <source>
        <dbReference type="SAM" id="Coils"/>
    </source>
</evidence>
<evidence type="ECO:0008006" key="15">
    <source>
        <dbReference type="Google" id="ProtNLM"/>
    </source>
</evidence>
<evidence type="ECO:0000256" key="1">
    <source>
        <dbReference type="ARBA" id="ARBA00022679"/>
    </source>
</evidence>
<keyword evidence="2" id="KW-0548">Nucleotidyltransferase</keyword>
<dbReference type="InterPro" id="IPR041373">
    <property type="entry name" value="RT_RNaseH"/>
</dbReference>
<keyword evidence="9" id="KW-0812">Transmembrane</keyword>
<keyword evidence="9" id="KW-0472">Membrane</keyword>